<organism evidence="3 4">
    <name type="scientific">Dendrothele bispora (strain CBS 962.96)</name>
    <dbReference type="NCBI Taxonomy" id="1314807"/>
    <lineage>
        <taxon>Eukaryota</taxon>
        <taxon>Fungi</taxon>
        <taxon>Dikarya</taxon>
        <taxon>Basidiomycota</taxon>
        <taxon>Agaricomycotina</taxon>
        <taxon>Agaricomycetes</taxon>
        <taxon>Agaricomycetidae</taxon>
        <taxon>Agaricales</taxon>
        <taxon>Agaricales incertae sedis</taxon>
        <taxon>Dendrothele</taxon>
    </lineage>
</organism>
<feature type="region of interest" description="Disordered" evidence="1">
    <location>
        <begin position="110"/>
        <end position="142"/>
    </location>
</feature>
<accession>A0A4S8L4I0</accession>
<gene>
    <name evidence="3" type="ORF">K435DRAFT_871285</name>
</gene>
<dbReference type="EMBL" id="ML179662">
    <property type="protein sequence ID" value="THU83457.1"/>
    <property type="molecule type" value="Genomic_DNA"/>
</dbReference>
<name>A0A4S8L4I0_DENBC</name>
<evidence type="ECO:0000313" key="3">
    <source>
        <dbReference type="EMBL" id="THU83457.1"/>
    </source>
</evidence>
<keyword evidence="4" id="KW-1185">Reference proteome</keyword>
<protein>
    <recommendedName>
        <fullName evidence="5">Reelin domain-containing protein</fullName>
    </recommendedName>
</protein>
<evidence type="ECO:0000256" key="1">
    <source>
        <dbReference type="SAM" id="MobiDB-lite"/>
    </source>
</evidence>
<feature type="chain" id="PRO_5020407102" description="Reelin domain-containing protein" evidence="2">
    <location>
        <begin position="25"/>
        <end position="228"/>
    </location>
</feature>
<sequence>MTWGSVTLFFFLWFFSLHFQDVVCSDGLEILTITQLACIGQTFVITWEGAIPTNICFVQLHGSNGKKHTANVDVGNSTSFSTFIPEGSTPGFGHSWTSLVDGANALEQTPTSTCNSSLTAVEPSSPQSKTQITNLGTSGNDGTQTPVVSAPRVSASLQFPTTRFPSRAPSGFTSMDWSFEPSRTHFTNWGMPDNDKSHTSSNVLRSIPSGVDVDCLSNAIGDRQLRLL</sequence>
<dbReference type="Proteomes" id="UP000297245">
    <property type="component" value="Unassembled WGS sequence"/>
</dbReference>
<evidence type="ECO:0000256" key="2">
    <source>
        <dbReference type="SAM" id="SignalP"/>
    </source>
</evidence>
<dbReference type="AlphaFoldDB" id="A0A4S8L4I0"/>
<evidence type="ECO:0000313" key="4">
    <source>
        <dbReference type="Proteomes" id="UP000297245"/>
    </source>
</evidence>
<reference evidence="3 4" key="1">
    <citation type="journal article" date="2019" name="Nat. Ecol. Evol.">
        <title>Megaphylogeny resolves global patterns of mushroom evolution.</title>
        <authorList>
            <person name="Varga T."/>
            <person name="Krizsan K."/>
            <person name="Foldi C."/>
            <person name="Dima B."/>
            <person name="Sanchez-Garcia M."/>
            <person name="Sanchez-Ramirez S."/>
            <person name="Szollosi G.J."/>
            <person name="Szarkandi J.G."/>
            <person name="Papp V."/>
            <person name="Albert L."/>
            <person name="Andreopoulos W."/>
            <person name="Angelini C."/>
            <person name="Antonin V."/>
            <person name="Barry K.W."/>
            <person name="Bougher N.L."/>
            <person name="Buchanan P."/>
            <person name="Buyck B."/>
            <person name="Bense V."/>
            <person name="Catcheside P."/>
            <person name="Chovatia M."/>
            <person name="Cooper J."/>
            <person name="Damon W."/>
            <person name="Desjardin D."/>
            <person name="Finy P."/>
            <person name="Geml J."/>
            <person name="Haridas S."/>
            <person name="Hughes K."/>
            <person name="Justo A."/>
            <person name="Karasinski D."/>
            <person name="Kautmanova I."/>
            <person name="Kiss B."/>
            <person name="Kocsube S."/>
            <person name="Kotiranta H."/>
            <person name="LaButti K.M."/>
            <person name="Lechner B.E."/>
            <person name="Liimatainen K."/>
            <person name="Lipzen A."/>
            <person name="Lukacs Z."/>
            <person name="Mihaltcheva S."/>
            <person name="Morgado L.N."/>
            <person name="Niskanen T."/>
            <person name="Noordeloos M.E."/>
            <person name="Ohm R.A."/>
            <person name="Ortiz-Santana B."/>
            <person name="Ovrebo C."/>
            <person name="Racz N."/>
            <person name="Riley R."/>
            <person name="Savchenko A."/>
            <person name="Shiryaev A."/>
            <person name="Soop K."/>
            <person name="Spirin V."/>
            <person name="Szebenyi C."/>
            <person name="Tomsovsky M."/>
            <person name="Tulloss R.E."/>
            <person name="Uehling J."/>
            <person name="Grigoriev I.V."/>
            <person name="Vagvolgyi C."/>
            <person name="Papp T."/>
            <person name="Martin F.M."/>
            <person name="Miettinen O."/>
            <person name="Hibbett D.S."/>
            <person name="Nagy L.G."/>
        </authorList>
    </citation>
    <scope>NUCLEOTIDE SEQUENCE [LARGE SCALE GENOMIC DNA]</scope>
    <source>
        <strain evidence="3 4">CBS 962.96</strain>
    </source>
</reference>
<feature type="signal peptide" evidence="2">
    <location>
        <begin position="1"/>
        <end position="24"/>
    </location>
</feature>
<keyword evidence="2" id="KW-0732">Signal</keyword>
<proteinExistence type="predicted"/>
<evidence type="ECO:0008006" key="5">
    <source>
        <dbReference type="Google" id="ProtNLM"/>
    </source>
</evidence>